<reference evidence="4 5" key="1">
    <citation type="submission" date="2014-06" db="EMBL/GenBank/DDBJ databases">
        <authorList>
            <person name="Swart Estienne"/>
        </authorList>
    </citation>
    <scope>NUCLEOTIDE SEQUENCE [LARGE SCALE GENOMIC DNA]</scope>
    <source>
        <strain evidence="4 5">130c</strain>
    </source>
</reference>
<evidence type="ECO:0000313" key="4">
    <source>
        <dbReference type="EMBL" id="CDW86498.1"/>
    </source>
</evidence>
<dbReference type="InParanoid" id="A0A078B086"/>
<evidence type="ECO:0000313" key="5">
    <source>
        <dbReference type="Proteomes" id="UP000039865"/>
    </source>
</evidence>
<dbReference type="GO" id="GO:0008270">
    <property type="term" value="F:zinc ion binding"/>
    <property type="evidence" value="ECO:0007669"/>
    <property type="project" value="UniProtKB-KW"/>
</dbReference>
<accession>A0A078B086</accession>
<keyword evidence="1" id="KW-0863">Zinc-finger</keyword>
<dbReference type="AlphaFoldDB" id="A0A078B086"/>
<dbReference type="InterPro" id="IPR006571">
    <property type="entry name" value="TLDc_dom"/>
</dbReference>
<organism evidence="4 5">
    <name type="scientific">Stylonychia lemnae</name>
    <name type="common">Ciliate</name>
    <dbReference type="NCBI Taxonomy" id="5949"/>
    <lineage>
        <taxon>Eukaryota</taxon>
        <taxon>Sar</taxon>
        <taxon>Alveolata</taxon>
        <taxon>Ciliophora</taxon>
        <taxon>Intramacronucleata</taxon>
        <taxon>Spirotrichea</taxon>
        <taxon>Stichotrichia</taxon>
        <taxon>Sporadotrichida</taxon>
        <taxon>Oxytrichidae</taxon>
        <taxon>Stylonychinae</taxon>
        <taxon>Stylonychia</taxon>
    </lineage>
</organism>
<gene>
    <name evidence="4" type="primary">Contig14569.g15520</name>
    <name evidence="4" type="ORF">STYLEM_15593</name>
</gene>
<sequence>MLICFSCNRFYNLQERKPIALPCTDFICLQCYQQQKDQVQNEKIYCPFEDNHQFAKDSLVLPSQFLMRQLQQYDFYNIKCDDHPNKNAHVYCKDLNKMICSRCLSIDPHSHYITDKTRHFELQRPYLEESFTKMIPILKEEIIKIEQMLESYQQFITKDRDFTVAQIQNLIKLNMEILQHSNIDENLRKNLRDKFEILDFIIPFSDKYRQKFNIVNDYEEERKENYVGEIQIPQHILQHKDMFIEFRRLVDLELQQGVGSIVSKNISRDLKISYKLLYSNSLPENQTIDQFRYSVYYRGANVCFILSNHGLIFGGYTKCSWETSSYQGRMDRNDDNAFLFSLSKNKVFRQIQNFHQSISYGADKYLRFGQLGLSIENNCFGSECNSAQLGSIYQTIDGYQIGDEISKKFLSGGEKFKVIYMEVYKVNFC</sequence>
<dbReference type="PROSITE" id="PS51886">
    <property type="entry name" value="TLDC"/>
    <property type="match status" value="1"/>
</dbReference>
<evidence type="ECO:0000259" key="3">
    <source>
        <dbReference type="PROSITE" id="PS51886"/>
    </source>
</evidence>
<dbReference type="InterPro" id="IPR000315">
    <property type="entry name" value="Znf_B-box"/>
</dbReference>
<dbReference type="Gene3D" id="3.30.160.60">
    <property type="entry name" value="Classic Zinc Finger"/>
    <property type="match status" value="1"/>
</dbReference>
<dbReference type="Pfam" id="PF00643">
    <property type="entry name" value="zf-B_box"/>
    <property type="match status" value="1"/>
</dbReference>
<keyword evidence="5" id="KW-1185">Reference proteome</keyword>
<feature type="domain" description="TLDc" evidence="3">
    <location>
        <begin position="248"/>
        <end position="427"/>
    </location>
</feature>
<evidence type="ECO:0000256" key="1">
    <source>
        <dbReference type="PROSITE-ProRule" id="PRU00024"/>
    </source>
</evidence>
<name>A0A078B086_STYLE</name>
<dbReference type="OrthoDB" id="299389at2759"/>
<feature type="domain" description="B box-type" evidence="2">
    <location>
        <begin position="75"/>
        <end position="120"/>
    </location>
</feature>
<dbReference type="Pfam" id="PF07534">
    <property type="entry name" value="TLD"/>
    <property type="match status" value="1"/>
</dbReference>
<protein>
    <submittedName>
        <fullName evidence="4">Tldc domain-containing protein</fullName>
    </submittedName>
</protein>
<proteinExistence type="predicted"/>
<dbReference type="SUPFAM" id="SSF57845">
    <property type="entry name" value="B-box zinc-binding domain"/>
    <property type="match status" value="1"/>
</dbReference>
<dbReference type="PROSITE" id="PS50119">
    <property type="entry name" value="ZF_BBOX"/>
    <property type="match status" value="1"/>
</dbReference>
<evidence type="ECO:0000259" key="2">
    <source>
        <dbReference type="PROSITE" id="PS50119"/>
    </source>
</evidence>
<dbReference type="Proteomes" id="UP000039865">
    <property type="component" value="Unassembled WGS sequence"/>
</dbReference>
<keyword evidence="1" id="KW-0862">Zinc</keyword>
<dbReference type="EMBL" id="CCKQ01014707">
    <property type="protein sequence ID" value="CDW86498.1"/>
    <property type="molecule type" value="Genomic_DNA"/>
</dbReference>
<keyword evidence="1" id="KW-0479">Metal-binding</keyword>